<keyword evidence="7" id="KW-0479">Metal-binding</keyword>
<dbReference type="Proteomes" id="UP000239785">
    <property type="component" value="Unassembled WGS sequence"/>
</dbReference>
<protein>
    <recommendedName>
        <fullName evidence="15">Glycerol-3-phosphate acyltransferase</fullName>
    </recommendedName>
    <alternativeName>
        <fullName evidence="15">Acyl-PO4 G3P acyltransferase</fullName>
    </alternativeName>
    <alternativeName>
        <fullName evidence="15">Acyl-phosphate--glycerol-3-phosphate acyltransferase</fullName>
    </alternativeName>
    <alternativeName>
        <fullName evidence="15">G3P acyltransferase</fullName>
        <shortName evidence="15">GPAT</shortName>
        <ecNumber evidence="15">2.3.1.275</ecNumber>
    </alternativeName>
    <alternativeName>
        <fullName evidence="15">Lysophosphatidic acid synthase</fullName>
        <shortName evidence="15">LPA synthase</shortName>
    </alternativeName>
</protein>
<evidence type="ECO:0000256" key="1">
    <source>
        <dbReference type="ARBA" id="ARBA00006336"/>
    </source>
</evidence>
<accession>A0A2S5RGA7</accession>
<dbReference type="GO" id="GO:0046872">
    <property type="term" value="F:metal ion binding"/>
    <property type="evidence" value="ECO:0007669"/>
    <property type="project" value="UniProtKB-KW"/>
</dbReference>
<keyword evidence="6 15" id="KW-0812">Transmembrane</keyword>
<dbReference type="InterPro" id="IPR003811">
    <property type="entry name" value="G3P_acylTferase_PlsY"/>
</dbReference>
<dbReference type="Pfam" id="PF00857">
    <property type="entry name" value="Isochorismatase"/>
    <property type="match status" value="1"/>
</dbReference>
<dbReference type="SMART" id="SM01207">
    <property type="entry name" value="G3P_acyltransf"/>
    <property type="match status" value="1"/>
</dbReference>
<evidence type="ECO:0000256" key="11">
    <source>
        <dbReference type="ARBA" id="ARBA00023136"/>
    </source>
</evidence>
<comment type="function">
    <text evidence="15">Catalyzes the transfer of an acyl group from acyl-phosphate (acyl-PO(4)) to glycerol-3-phosphate (G3P) to form lysophosphatidic acid (LPA). This enzyme utilizes acyl-phosphate as fatty acyl donor, but not acyl-CoA or acyl-ACP.</text>
</comment>
<keyword evidence="2 15" id="KW-1003">Cell membrane</keyword>
<evidence type="ECO:0000313" key="17">
    <source>
        <dbReference type="EMBL" id="PPE06327.1"/>
    </source>
</evidence>
<evidence type="ECO:0000256" key="2">
    <source>
        <dbReference type="ARBA" id="ARBA00022475"/>
    </source>
</evidence>
<dbReference type="EMBL" id="PHNF01000002">
    <property type="protein sequence ID" value="PPE06327.1"/>
    <property type="molecule type" value="Genomic_DNA"/>
</dbReference>
<dbReference type="GO" id="GO:0005886">
    <property type="term" value="C:plasma membrane"/>
    <property type="evidence" value="ECO:0007669"/>
    <property type="project" value="UniProtKB-SubCell"/>
</dbReference>
<dbReference type="HAMAP" id="MF_01043">
    <property type="entry name" value="PlsY"/>
    <property type="match status" value="1"/>
</dbReference>
<evidence type="ECO:0000256" key="3">
    <source>
        <dbReference type="ARBA" id="ARBA00022516"/>
    </source>
</evidence>
<evidence type="ECO:0000256" key="13">
    <source>
        <dbReference type="ARBA" id="ARBA00023264"/>
    </source>
</evidence>
<keyword evidence="8" id="KW-0378">Hydrolase</keyword>
<feature type="transmembrane region" description="Helical" evidence="15">
    <location>
        <begin position="6"/>
        <end position="26"/>
    </location>
</feature>
<dbReference type="GO" id="GO:0043772">
    <property type="term" value="F:acyl-phosphate glycerol-3-phosphate acyltransferase activity"/>
    <property type="evidence" value="ECO:0007669"/>
    <property type="project" value="UniProtKB-UniRule"/>
</dbReference>
<name>A0A2S5RGA7_9MOLU</name>
<dbReference type="AlphaFoldDB" id="A0A2S5RGA7"/>
<evidence type="ECO:0000256" key="9">
    <source>
        <dbReference type="ARBA" id="ARBA00022989"/>
    </source>
</evidence>
<dbReference type="Gene3D" id="3.40.50.850">
    <property type="entry name" value="Isochorismatase-like"/>
    <property type="match status" value="1"/>
</dbReference>
<feature type="transmembrane region" description="Helical" evidence="15">
    <location>
        <begin position="152"/>
        <end position="174"/>
    </location>
</feature>
<feature type="transmembrane region" description="Helical" evidence="15">
    <location>
        <begin position="114"/>
        <end position="140"/>
    </location>
</feature>
<evidence type="ECO:0000256" key="12">
    <source>
        <dbReference type="ARBA" id="ARBA00023209"/>
    </source>
</evidence>
<keyword evidence="4" id="KW-0662">Pyridine nucleotide biosynthesis</keyword>
<dbReference type="UniPathway" id="UPA00085"/>
<evidence type="ECO:0000256" key="4">
    <source>
        <dbReference type="ARBA" id="ARBA00022642"/>
    </source>
</evidence>
<keyword evidence="13 15" id="KW-1208">Phospholipid metabolism</keyword>
<feature type="transmembrane region" description="Helical" evidence="15">
    <location>
        <begin position="55"/>
        <end position="78"/>
    </location>
</feature>
<comment type="subunit">
    <text evidence="15">Probably interacts with PlsX.</text>
</comment>
<keyword evidence="10 15" id="KW-0443">Lipid metabolism</keyword>
<feature type="transmembrane region" description="Helical" evidence="15">
    <location>
        <begin position="186"/>
        <end position="203"/>
    </location>
</feature>
<keyword evidence="12 15" id="KW-0594">Phospholipid biosynthesis</keyword>
<evidence type="ECO:0000256" key="15">
    <source>
        <dbReference type="HAMAP-Rule" id="MF_01043"/>
    </source>
</evidence>
<dbReference type="PANTHER" id="PTHR11080">
    <property type="entry name" value="PYRAZINAMIDASE/NICOTINAMIDASE"/>
    <property type="match status" value="1"/>
</dbReference>
<feature type="domain" description="Isochorismatase-like" evidence="16">
    <location>
        <begin position="263"/>
        <end position="417"/>
    </location>
</feature>
<feature type="transmembrane region" description="Helical" evidence="15">
    <location>
        <begin position="209"/>
        <end position="229"/>
    </location>
</feature>
<dbReference type="GO" id="GO:0008654">
    <property type="term" value="P:phospholipid biosynthetic process"/>
    <property type="evidence" value="ECO:0007669"/>
    <property type="project" value="UniProtKB-UniRule"/>
</dbReference>
<comment type="similarity">
    <text evidence="1">Belongs to the isochorismatase family.</text>
</comment>
<comment type="caution">
    <text evidence="17">The sequence shown here is derived from an EMBL/GenBank/DDBJ whole genome shotgun (WGS) entry which is preliminary data.</text>
</comment>
<dbReference type="Pfam" id="PF02660">
    <property type="entry name" value="G3P_acyltransf"/>
    <property type="match status" value="1"/>
</dbReference>
<dbReference type="GO" id="GO:0019363">
    <property type="term" value="P:pyridine nucleotide biosynthetic process"/>
    <property type="evidence" value="ECO:0007669"/>
    <property type="project" value="UniProtKB-KW"/>
</dbReference>
<evidence type="ECO:0000256" key="10">
    <source>
        <dbReference type="ARBA" id="ARBA00023098"/>
    </source>
</evidence>
<gene>
    <name evidence="15 17" type="primary">plsY</name>
    <name evidence="17" type="ORF">MCORR_v1c06320</name>
</gene>
<dbReference type="NCBIfam" id="TIGR00023">
    <property type="entry name" value="glycerol-3-phosphate 1-O-acyltransferase PlsY"/>
    <property type="match status" value="1"/>
</dbReference>
<comment type="pathway">
    <text evidence="14">Cofactor biosynthesis; nicotinate biosynthesis; nicotinate from nicotinamide: step 1/1.</text>
</comment>
<comment type="subcellular location">
    <subcellularLocation>
        <location evidence="15">Cell membrane</location>
        <topology evidence="15">Multi-pass membrane protein</topology>
    </subcellularLocation>
</comment>
<keyword evidence="5 15" id="KW-0808">Transferase</keyword>
<dbReference type="InterPro" id="IPR052347">
    <property type="entry name" value="Isochorismatase_Nicotinamidase"/>
</dbReference>
<evidence type="ECO:0000256" key="8">
    <source>
        <dbReference type="ARBA" id="ARBA00022801"/>
    </source>
</evidence>
<reference evidence="17 18" key="1">
    <citation type="submission" date="2017-11" db="EMBL/GenBank/DDBJ databases">
        <title>Genome sequence of Mesoplasma corruscae ELCA-2 (ATCC 49579).</title>
        <authorList>
            <person name="Lo W.-S."/>
            <person name="Kuo C.-H."/>
        </authorList>
    </citation>
    <scope>NUCLEOTIDE SEQUENCE [LARGE SCALE GENOMIC DNA]</scope>
    <source>
        <strain evidence="17 18">ELCA-2</strain>
    </source>
</reference>
<evidence type="ECO:0000256" key="7">
    <source>
        <dbReference type="ARBA" id="ARBA00022723"/>
    </source>
</evidence>
<keyword evidence="9 15" id="KW-1133">Transmembrane helix</keyword>
<evidence type="ECO:0000259" key="16">
    <source>
        <dbReference type="Pfam" id="PF00857"/>
    </source>
</evidence>
<dbReference type="EC" id="2.3.1.275" evidence="15"/>
<keyword evidence="18" id="KW-1185">Reference proteome</keyword>
<dbReference type="InterPro" id="IPR036380">
    <property type="entry name" value="Isochorismatase-like_sf"/>
</dbReference>
<organism evidence="17 18">
    <name type="scientific">Mesoplasma corruscae</name>
    <dbReference type="NCBI Taxonomy" id="216874"/>
    <lineage>
        <taxon>Bacteria</taxon>
        <taxon>Bacillati</taxon>
        <taxon>Mycoplasmatota</taxon>
        <taxon>Mollicutes</taxon>
        <taxon>Entomoplasmatales</taxon>
        <taxon>Entomoplasmataceae</taxon>
        <taxon>Mesoplasma</taxon>
    </lineage>
</organism>
<dbReference type="SUPFAM" id="SSF52499">
    <property type="entry name" value="Isochorismatase-like hydrolases"/>
    <property type="match status" value="1"/>
</dbReference>
<dbReference type="GO" id="GO:0016787">
    <property type="term" value="F:hydrolase activity"/>
    <property type="evidence" value="ECO:0007669"/>
    <property type="project" value="UniProtKB-KW"/>
</dbReference>
<comment type="catalytic activity">
    <reaction evidence="15">
        <text>an acyl phosphate + sn-glycerol 3-phosphate = a 1-acyl-sn-glycero-3-phosphate + phosphate</text>
        <dbReference type="Rhea" id="RHEA:34075"/>
        <dbReference type="ChEBI" id="CHEBI:43474"/>
        <dbReference type="ChEBI" id="CHEBI:57597"/>
        <dbReference type="ChEBI" id="CHEBI:57970"/>
        <dbReference type="ChEBI" id="CHEBI:59918"/>
        <dbReference type="EC" id="2.3.1.275"/>
    </reaction>
</comment>
<dbReference type="PANTHER" id="PTHR11080:SF2">
    <property type="entry name" value="LD05707P"/>
    <property type="match status" value="1"/>
</dbReference>
<dbReference type="CDD" id="cd00431">
    <property type="entry name" value="cysteine_hydrolases"/>
    <property type="match status" value="1"/>
</dbReference>
<dbReference type="InterPro" id="IPR000868">
    <property type="entry name" value="Isochorismatase-like_dom"/>
</dbReference>
<comment type="pathway">
    <text evidence="15">Lipid metabolism; phospholipid metabolism.</text>
</comment>
<comment type="similarity">
    <text evidence="15">Belongs to the PlsY family.</text>
</comment>
<evidence type="ECO:0000256" key="14">
    <source>
        <dbReference type="ARBA" id="ARBA00037900"/>
    </source>
</evidence>
<sequence>MFYLGIILASIFGYLYGSVLWSVLIAKWVRNINIYDFGSKNPGATNTLRALGKRWALAVALLDGFKVVITAFVAFGLSCIPSDLFSQTSYFIPCVFAIIGHCWPIWFKFKGGKAVSCFCGLILVVSPSLFLCFFIIWWIVALSTGKVSLSSIIATFFILILMFFPWIYGTNIFVYQWNGYEGFKETWANGLWMFSFNNWLHTLTPNKEFADGIVTAQICILIGIIILAIRHIPNMKRLKNGTEQRIFPINQKSVKEYKFINKALIIVDYQYDFVDPNGKLYVKKAETKKEYILKLIKEFKNNNNLVIATKDNHPIDHYSFKQWGEHCLIGTKGCDLYIDENLMDKIIIKGTQKDAESYSAFYDEKGNSNYLDEFLKENNIEELTIVGVALEVCVKATYEHAIELGYKTFLDINGCQGFE</sequence>
<feature type="transmembrane region" description="Helical" evidence="15">
    <location>
        <begin position="90"/>
        <end position="107"/>
    </location>
</feature>
<evidence type="ECO:0000313" key="18">
    <source>
        <dbReference type="Proteomes" id="UP000239785"/>
    </source>
</evidence>
<keyword evidence="11 15" id="KW-0472">Membrane</keyword>
<keyword evidence="17" id="KW-0012">Acyltransferase</keyword>
<evidence type="ECO:0000256" key="5">
    <source>
        <dbReference type="ARBA" id="ARBA00022679"/>
    </source>
</evidence>
<keyword evidence="3 15" id="KW-0444">Lipid biosynthesis</keyword>
<evidence type="ECO:0000256" key="6">
    <source>
        <dbReference type="ARBA" id="ARBA00022692"/>
    </source>
</evidence>
<proteinExistence type="inferred from homology"/>
<comment type="caution">
    <text evidence="15">Lacks conserved residue(s) required for the propagation of feature annotation.</text>
</comment>